<dbReference type="Pfam" id="PF05222">
    <property type="entry name" value="AlaDh_PNT_N"/>
    <property type="match status" value="1"/>
</dbReference>
<evidence type="ECO:0000256" key="1">
    <source>
        <dbReference type="ARBA" id="ARBA00004884"/>
    </source>
</evidence>
<feature type="domain" description="Alanine dehydrogenase/pyridine nucleotide transhydrogenase NAD(H)-binding" evidence="14">
    <location>
        <begin position="165"/>
        <end position="296"/>
    </location>
</feature>
<comment type="caution">
    <text evidence="16">The sequence shown here is derived from an EMBL/GenBank/DDBJ whole genome shotgun (WGS) entry which is preliminary data.</text>
</comment>
<comment type="similarity">
    <text evidence="2">Belongs to the AlaDH/PNT family.</text>
</comment>
<dbReference type="SUPFAM" id="SSF51735">
    <property type="entry name" value="NAD(P)-binding Rossmann-fold domains"/>
    <property type="match status" value="1"/>
</dbReference>
<dbReference type="UniPathway" id="UPA00033">
    <property type="reaction ID" value="UER00034"/>
</dbReference>
<dbReference type="SUPFAM" id="SSF52283">
    <property type="entry name" value="Formate/glycerate dehydrogenase catalytic domain-like"/>
    <property type="match status" value="1"/>
</dbReference>
<evidence type="ECO:0000256" key="5">
    <source>
        <dbReference type="ARBA" id="ARBA00021221"/>
    </source>
</evidence>
<dbReference type="OrthoDB" id="502334at2"/>
<evidence type="ECO:0000256" key="9">
    <source>
        <dbReference type="ARBA" id="ARBA00023157"/>
    </source>
</evidence>
<evidence type="ECO:0000256" key="8">
    <source>
        <dbReference type="ARBA" id="ARBA00023027"/>
    </source>
</evidence>
<dbReference type="Proteomes" id="UP000054837">
    <property type="component" value="Unassembled WGS sequence"/>
</dbReference>
<keyword evidence="17" id="KW-1185">Reference proteome</keyword>
<dbReference type="InterPro" id="IPR007698">
    <property type="entry name" value="AlaDH/PNT_NAD(H)-bd"/>
</dbReference>
<dbReference type="STRING" id="767452.AVL62_12880"/>
<keyword evidence="9" id="KW-1015">Disulfide bond</keyword>
<dbReference type="GO" id="GO:0004754">
    <property type="term" value="F:saccharopine dehydrogenase (NAD+, L-lysine-forming) activity"/>
    <property type="evidence" value="ECO:0007669"/>
    <property type="project" value="UniProtKB-EC"/>
</dbReference>
<name>A0A0W8I0X9_9MICO</name>
<feature type="binding site" evidence="13">
    <location>
        <begin position="188"/>
        <end position="189"/>
    </location>
    <ligand>
        <name>NAD(+)</name>
        <dbReference type="ChEBI" id="CHEBI:57540"/>
    </ligand>
</feature>
<proteinExistence type="inferred from homology"/>
<dbReference type="InterPro" id="IPR007886">
    <property type="entry name" value="AlaDH/PNT_N"/>
</dbReference>
<feature type="binding site" evidence="13">
    <location>
        <begin position="297"/>
        <end position="300"/>
    </location>
    <ligand>
        <name>NAD(+)</name>
        <dbReference type="ChEBI" id="CHEBI:57540"/>
    </ligand>
</feature>
<evidence type="ECO:0000256" key="12">
    <source>
        <dbReference type="PIRSR" id="PIRSR018250-1"/>
    </source>
</evidence>
<evidence type="ECO:0000313" key="17">
    <source>
        <dbReference type="Proteomes" id="UP000054837"/>
    </source>
</evidence>
<evidence type="ECO:0000256" key="2">
    <source>
        <dbReference type="ARBA" id="ARBA00005689"/>
    </source>
</evidence>
<dbReference type="GO" id="GO:0005737">
    <property type="term" value="C:cytoplasm"/>
    <property type="evidence" value="ECO:0007669"/>
    <property type="project" value="TreeGrafter"/>
</dbReference>
<evidence type="ECO:0000256" key="7">
    <source>
        <dbReference type="ARBA" id="ARBA00023002"/>
    </source>
</evidence>
<keyword evidence="6" id="KW-0028">Amino-acid biosynthesis</keyword>
<feature type="binding site" evidence="13">
    <location>
        <position position="128"/>
    </location>
    <ligand>
        <name>NAD(+)</name>
        <dbReference type="ChEBI" id="CHEBI:57540"/>
    </ligand>
</feature>
<keyword evidence="7" id="KW-0560">Oxidoreductase</keyword>
<comment type="subunit">
    <text evidence="3">Monomer.</text>
</comment>
<dbReference type="InterPro" id="IPR027281">
    <property type="entry name" value="Lys1"/>
</dbReference>
<dbReference type="GO" id="GO:0019878">
    <property type="term" value="P:lysine biosynthetic process via aminoadipic acid"/>
    <property type="evidence" value="ECO:0007669"/>
    <property type="project" value="UniProtKB-UniPathway"/>
</dbReference>
<evidence type="ECO:0000256" key="6">
    <source>
        <dbReference type="ARBA" id="ARBA00022605"/>
    </source>
</evidence>
<feature type="binding site" evidence="13">
    <location>
        <position position="258"/>
    </location>
    <ligand>
        <name>NAD(+)</name>
        <dbReference type="ChEBI" id="CHEBI:57540"/>
    </ligand>
</feature>
<dbReference type="SMART" id="SM01002">
    <property type="entry name" value="AlaDh_PNT_C"/>
    <property type="match status" value="1"/>
</dbReference>
<dbReference type="EMBL" id="LQBL01000033">
    <property type="protein sequence ID" value="KUG51131.1"/>
    <property type="molecule type" value="Genomic_DNA"/>
</dbReference>
<sequence>MSRPHLWIRAEARPGEQRVPIVPADAARLVADGYVVTVEESPSRVVDLEEYVEAGCSVAPYGSWIDAPEGAVVVGIKELPEDPADLAHTHVFFAHAYKGQEGADVTLDRFRRGGGELLDVEYLTLDGRRVVAFGFWAGYVGAALSVLRHRGLLDGGVAPMAREDLDAQLRGSAEGREPERALVIGSRGRSGRGAVEALELAGCAVTRWDRGDTVTLDKAALLEHDILVNCVVSSTPREPFVTAADVPVPRRLRTIGDVTCDVTSDNNLLPVNTAITSWAEPVRDVGTTEHPLDVIAIDNLPSLLPLESSVSFSAELTPLLEDLAERRGPWAASLEWFRRHVPTG</sequence>
<evidence type="ECO:0000256" key="13">
    <source>
        <dbReference type="PIRSR" id="PIRSR018250-3"/>
    </source>
</evidence>
<feature type="binding site" evidence="13">
    <location>
        <position position="213"/>
    </location>
    <ligand>
        <name>NAD(+)</name>
        <dbReference type="ChEBI" id="CHEBI:57540"/>
    </ligand>
</feature>
<reference evidence="16 17" key="1">
    <citation type="submission" date="2015-12" db="EMBL/GenBank/DDBJ databases">
        <title>Serinicoccus chungangenesis strain CD08_5 genome sequencing and assembly.</title>
        <authorList>
            <person name="Chander A.M."/>
            <person name="Kaur G."/>
            <person name="Nair G.R."/>
            <person name="Dhawan D.K."/>
            <person name="Kochhar R.K."/>
            <person name="Mayilraj S."/>
            <person name="Bhadada S.K."/>
        </authorList>
    </citation>
    <scope>NUCLEOTIDE SEQUENCE [LARGE SCALE GENOMIC DNA]</scope>
    <source>
        <strain evidence="16 17">CD08_5</strain>
    </source>
</reference>
<feature type="active site" description="Proton donor" evidence="12">
    <location>
        <position position="95"/>
    </location>
</feature>
<dbReference type="CDD" id="cd12188">
    <property type="entry name" value="SDH"/>
    <property type="match status" value="1"/>
</dbReference>
<dbReference type="SMART" id="SM01003">
    <property type="entry name" value="AlaDh_PNT_N"/>
    <property type="match status" value="1"/>
</dbReference>
<dbReference type="EC" id="1.5.1.7" evidence="4"/>
<accession>A0A0W8I0X9</accession>
<dbReference type="AlphaFoldDB" id="A0A0W8I0X9"/>
<comment type="pathway">
    <text evidence="1">Amino-acid biosynthesis; L-lysine biosynthesis via AAA pathway; L-lysine from L-alpha-aminoadipate (fungal route): step 3/3.</text>
</comment>
<evidence type="ECO:0000256" key="3">
    <source>
        <dbReference type="ARBA" id="ARBA00011245"/>
    </source>
</evidence>
<dbReference type="RefSeq" id="WP_058892676.1">
    <property type="nucleotide sequence ID" value="NZ_LQBL01000033.1"/>
</dbReference>
<evidence type="ECO:0000259" key="15">
    <source>
        <dbReference type="SMART" id="SM01003"/>
    </source>
</evidence>
<dbReference type="Gene3D" id="3.40.50.720">
    <property type="entry name" value="NAD(P)-binding Rossmann-like Domain"/>
    <property type="match status" value="2"/>
</dbReference>
<feature type="domain" description="Alanine dehydrogenase/pyridine nucleotide transhydrogenase N-terminal" evidence="15">
    <location>
        <begin position="7"/>
        <end position="140"/>
    </location>
</feature>
<evidence type="ECO:0000256" key="4">
    <source>
        <dbReference type="ARBA" id="ARBA00012847"/>
    </source>
</evidence>
<organism evidence="16 17">
    <name type="scientific">Serinicoccus chungangensis</name>
    <dbReference type="NCBI Taxonomy" id="767452"/>
    <lineage>
        <taxon>Bacteria</taxon>
        <taxon>Bacillati</taxon>
        <taxon>Actinomycetota</taxon>
        <taxon>Actinomycetes</taxon>
        <taxon>Micrococcales</taxon>
        <taxon>Ornithinimicrobiaceae</taxon>
        <taxon>Serinicoccus</taxon>
    </lineage>
</organism>
<evidence type="ECO:0000313" key="16">
    <source>
        <dbReference type="EMBL" id="KUG51131.1"/>
    </source>
</evidence>
<dbReference type="PANTHER" id="PTHR11133:SF23">
    <property type="entry name" value="SACCHAROPINE DEHYDROGENASE [NAD(+), L-LYSINE-FORMING]"/>
    <property type="match status" value="1"/>
</dbReference>
<feature type="binding site" evidence="13">
    <location>
        <position position="209"/>
    </location>
    <ligand>
        <name>NAD(+)</name>
        <dbReference type="ChEBI" id="CHEBI:57540"/>
    </ligand>
</feature>
<evidence type="ECO:0000259" key="14">
    <source>
        <dbReference type="SMART" id="SM01002"/>
    </source>
</evidence>
<comment type="catalytic activity">
    <reaction evidence="11">
        <text>L-saccharopine + NAD(+) + H2O = L-lysine + 2-oxoglutarate + NADH + H(+)</text>
        <dbReference type="Rhea" id="RHEA:12440"/>
        <dbReference type="ChEBI" id="CHEBI:15377"/>
        <dbReference type="ChEBI" id="CHEBI:15378"/>
        <dbReference type="ChEBI" id="CHEBI:16810"/>
        <dbReference type="ChEBI" id="CHEBI:32551"/>
        <dbReference type="ChEBI" id="CHEBI:57540"/>
        <dbReference type="ChEBI" id="CHEBI:57945"/>
        <dbReference type="ChEBI" id="CHEBI:57951"/>
        <dbReference type="EC" id="1.5.1.7"/>
    </reaction>
</comment>
<evidence type="ECO:0000256" key="10">
    <source>
        <dbReference type="ARBA" id="ARBA00033228"/>
    </source>
</evidence>
<dbReference type="InterPro" id="IPR036291">
    <property type="entry name" value="NAD(P)-bd_dom_sf"/>
</dbReference>
<feature type="active site" description="Proton acceptor" evidence="12">
    <location>
        <position position="77"/>
    </location>
</feature>
<dbReference type="PIRSF" id="PIRSF018250">
    <property type="entry name" value="Saccharopine_DH_Lys"/>
    <property type="match status" value="1"/>
</dbReference>
<keyword evidence="8 13" id="KW-0520">NAD</keyword>
<protein>
    <recommendedName>
        <fullName evidence="5">Saccharopine dehydrogenase [NAD(+), L-lysine-forming]</fullName>
        <ecNumber evidence="4">1.5.1.7</ecNumber>
    </recommendedName>
    <alternativeName>
        <fullName evidence="10">Lysine--2-oxoglutarate reductase</fullName>
    </alternativeName>
</protein>
<gene>
    <name evidence="16" type="ORF">AVL62_12880</name>
</gene>
<dbReference type="InterPro" id="IPR051168">
    <property type="entry name" value="AASS"/>
</dbReference>
<evidence type="ECO:0000256" key="11">
    <source>
        <dbReference type="ARBA" id="ARBA00047860"/>
    </source>
</evidence>
<dbReference type="PANTHER" id="PTHR11133">
    <property type="entry name" value="SACCHAROPINE DEHYDROGENASE"/>
    <property type="match status" value="1"/>
</dbReference>